<keyword evidence="11 25" id="KW-0547">Nucleotide-binding</keyword>
<dbReference type="PIRSF" id="PIRSF000615">
    <property type="entry name" value="TyrPK_CSF1-R"/>
    <property type="match status" value="1"/>
</dbReference>
<evidence type="ECO:0000256" key="8">
    <source>
        <dbReference type="ARBA" id="ARBA00022692"/>
    </source>
</evidence>
<evidence type="ECO:0000256" key="12">
    <source>
        <dbReference type="ARBA" id="ARBA00022753"/>
    </source>
</evidence>
<dbReference type="SMART" id="SM00408">
    <property type="entry name" value="IGc2"/>
    <property type="match status" value="2"/>
</dbReference>
<evidence type="ECO:0000256" key="4">
    <source>
        <dbReference type="ARBA" id="ARBA00011902"/>
    </source>
</evidence>
<dbReference type="GO" id="GO:0005007">
    <property type="term" value="F:fibroblast growth factor receptor activity"/>
    <property type="evidence" value="ECO:0007669"/>
    <property type="project" value="TreeGrafter"/>
</dbReference>
<dbReference type="GO" id="GO:0005524">
    <property type="term" value="F:ATP binding"/>
    <property type="evidence" value="ECO:0007669"/>
    <property type="project" value="UniProtKB-UniRule"/>
</dbReference>
<evidence type="ECO:0000256" key="27">
    <source>
        <dbReference type="SAM" id="Phobius"/>
    </source>
</evidence>
<dbReference type="PROSITE" id="PS00107">
    <property type="entry name" value="PROTEIN_KINASE_ATP"/>
    <property type="match status" value="1"/>
</dbReference>
<protein>
    <recommendedName>
        <fullName evidence="24">Fibroblast growth factor receptor 4</fullName>
        <ecNumber evidence="4">2.7.10.1</ecNumber>
    </recommendedName>
</protein>
<evidence type="ECO:0000256" key="3">
    <source>
        <dbReference type="ARBA" id="ARBA00004251"/>
    </source>
</evidence>
<evidence type="ECO:0000256" key="18">
    <source>
        <dbReference type="ARBA" id="ARBA00023136"/>
    </source>
</evidence>
<keyword evidence="6" id="KW-0597">Phosphoprotein</keyword>
<feature type="domain" description="Ig-like" evidence="30">
    <location>
        <begin position="38"/>
        <end position="137"/>
    </location>
</feature>
<evidence type="ECO:0000256" key="2">
    <source>
        <dbReference type="ARBA" id="ARBA00004240"/>
    </source>
</evidence>
<evidence type="ECO:0000256" key="19">
    <source>
        <dbReference type="ARBA" id="ARBA00023137"/>
    </source>
</evidence>
<dbReference type="GO" id="GO:0005783">
    <property type="term" value="C:endoplasmic reticulum"/>
    <property type="evidence" value="ECO:0007669"/>
    <property type="project" value="UniProtKB-SubCell"/>
</dbReference>
<gene>
    <name evidence="31" type="ORF">D4764_14G0012940</name>
</gene>
<dbReference type="InterPro" id="IPR003598">
    <property type="entry name" value="Ig_sub2"/>
</dbReference>
<dbReference type="InterPro" id="IPR036179">
    <property type="entry name" value="Ig-like_dom_sf"/>
</dbReference>
<evidence type="ECO:0000256" key="1">
    <source>
        <dbReference type="ARBA" id="ARBA00004177"/>
    </source>
</evidence>
<evidence type="ECO:0000256" key="25">
    <source>
        <dbReference type="PIRSR" id="PIRSR000615-2"/>
    </source>
</evidence>
<evidence type="ECO:0000256" key="23">
    <source>
        <dbReference type="ARBA" id="ARBA00023319"/>
    </source>
</evidence>
<dbReference type="GO" id="GO:0045595">
    <property type="term" value="P:regulation of cell differentiation"/>
    <property type="evidence" value="ECO:0007669"/>
    <property type="project" value="UniProtKB-ARBA"/>
</dbReference>
<keyword evidence="12" id="KW-0967">Endosome</keyword>
<dbReference type="GO" id="GO:0070374">
    <property type="term" value="P:positive regulation of ERK1 and ERK2 cascade"/>
    <property type="evidence" value="ECO:0007669"/>
    <property type="project" value="TreeGrafter"/>
</dbReference>
<dbReference type="Gene3D" id="3.30.200.20">
    <property type="entry name" value="Phosphorylase Kinase, domain 1"/>
    <property type="match status" value="1"/>
</dbReference>
<evidence type="ECO:0000256" key="14">
    <source>
        <dbReference type="ARBA" id="ARBA00022824"/>
    </source>
</evidence>
<evidence type="ECO:0000256" key="20">
    <source>
        <dbReference type="ARBA" id="ARBA00023157"/>
    </source>
</evidence>
<feature type="domain" description="Ig-like" evidence="30">
    <location>
        <begin position="164"/>
        <end position="264"/>
    </location>
</feature>
<evidence type="ECO:0000256" key="5">
    <source>
        <dbReference type="ARBA" id="ARBA00022475"/>
    </source>
</evidence>
<evidence type="ECO:0000256" key="26">
    <source>
        <dbReference type="PROSITE-ProRule" id="PRU10141"/>
    </source>
</evidence>
<dbReference type="InterPro" id="IPR050122">
    <property type="entry name" value="RTK"/>
</dbReference>
<dbReference type="GO" id="GO:0005768">
    <property type="term" value="C:endosome"/>
    <property type="evidence" value="ECO:0007669"/>
    <property type="project" value="UniProtKB-SubCell"/>
</dbReference>
<keyword evidence="17 27" id="KW-1133">Transmembrane helix</keyword>
<dbReference type="SUPFAM" id="SSF48726">
    <property type="entry name" value="Immunoglobulin"/>
    <property type="match status" value="2"/>
</dbReference>
<dbReference type="EC" id="2.7.10.1" evidence="4"/>
<dbReference type="Pfam" id="PF13927">
    <property type="entry name" value="Ig_3"/>
    <property type="match status" value="2"/>
</dbReference>
<evidence type="ECO:0000256" key="7">
    <source>
        <dbReference type="ARBA" id="ARBA00022679"/>
    </source>
</evidence>
<feature type="domain" description="Protein kinase" evidence="29">
    <location>
        <begin position="382"/>
        <end position="580"/>
    </location>
</feature>
<dbReference type="EMBL" id="RHFK02000006">
    <property type="protein sequence ID" value="TWW75291.1"/>
    <property type="molecule type" value="Genomic_DNA"/>
</dbReference>
<keyword evidence="14" id="KW-0256">Endoplasmic reticulum</keyword>
<keyword evidence="15 25" id="KW-0067">ATP-binding</keyword>
<evidence type="ECO:0000259" key="29">
    <source>
        <dbReference type="PROSITE" id="PS50011"/>
    </source>
</evidence>
<keyword evidence="7" id="KW-0808">Transferase</keyword>
<evidence type="ECO:0000256" key="22">
    <source>
        <dbReference type="ARBA" id="ARBA00023180"/>
    </source>
</evidence>
<dbReference type="InterPro" id="IPR003599">
    <property type="entry name" value="Ig_sub"/>
</dbReference>
<dbReference type="FunFam" id="2.60.40.10:FF:000020">
    <property type="entry name" value="Fibroblast growth factor receptor"/>
    <property type="match status" value="2"/>
</dbReference>
<evidence type="ECO:0000256" key="17">
    <source>
        <dbReference type="ARBA" id="ARBA00022989"/>
    </source>
</evidence>
<evidence type="ECO:0000259" key="30">
    <source>
        <dbReference type="PROSITE" id="PS50835"/>
    </source>
</evidence>
<dbReference type="InterPro" id="IPR017441">
    <property type="entry name" value="Protein_kinase_ATP_BS"/>
</dbReference>
<dbReference type="PANTHER" id="PTHR24416">
    <property type="entry name" value="TYROSINE-PROTEIN KINASE RECEPTOR"/>
    <property type="match status" value="1"/>
</dbReference>
<dbReference type="FunFam" id="3.30.200.20:FF:000011">
    <property type="entry name" value="Fibroblast growth factor receptor"/>
    <property type="match status" value="1"/>
</dbReference>
<dbReference type="SMART" id="SM00409">
    <property type="entry name" value="IG"/>
    <property type="match status" value="2"/>
</dbReference>
<keyword evidence="20" id="KW-1015">Disulfide bond</keyword>
<keyword evidence="21 31" id="KW-0675">Receptor</keyword>
<evidence type="ECO:0000256" key="15">
    <source>
        <dbReference type="ARBA" id="ARBA00022840"/>
    </source>
</evidence>
<evidence type="ECO:0000256" key="28">
    <source>
        <dbReference type="SAM" id="SignalP"/>
    </source>
</evidence>
<dbReference type="InterPro" id="IPR013783">
    <property type="entry name" value="Ig-like_fold"/>
</dbReference>
<keyword evidence="5" id="KW-1003">Cell membrane</keyword>
<keyword evidence="10" id="KW-0677">Repeat</keyword>
<evidence type="ECO:0000256" key="9">
    <source>
        <dbReference type="ARBA" id="ARBA00022729"/>
    </source>
</evidence>
<dbReference type="AlphaFoldDB" id="A0A5C6P8U5"/>
<dbReference type="InterPro" id="IPR001245">
    <property type="entry name" value="Ser-Thr/Tyr_kinase_cat_dom"/>
</dbReference>
<dbReference type="SUPFAM" id="SSF56112">
    <property type="entry name" value="Protein kinase-like (PK-like)"/>
    <property type="match status" value="1"/>
</dbReference>
<dbReference type="InterPro" id="IPR007110">
    <property type="entry name" value="Ig-like_dom"/>
</dbReference>
<keyword evidence="16" id="KW-0832">Ubl conjugation</keyword>
<evidence type="ECO:0000313" key="32">
    <source>
        <dbReference type="Proteomes" id="UP000324091"/>
    </source>
</evidence>
<feature type="signal peptide" evidence="28">
    <location>
        <begin position="1"/>
        <end position="22"/>
    </location>
</feature>
<keyword evidence="18 27" id="KW-0472">Membrane</keyword>
<accession>A0A5C6P8U5</accession>
<dbReference type="InterPro" id="IPR011009">
    <property type="entry name" value="Kinase-like_dom_sf"/>
</dbReference>
<sequence length="580" mass="64494">MKKMSRVTFYALLLCLMDRISARVIADGRTKDLRVFKPLMVPGFPENTTAVVGGQAKLVCKVHRPLSTKVQWLKKEDSVSGQTLEGPPRPRELTALQSNASKVYTLHLHNVTTEDAGEYICMAKNPTGQAMQSAWLEVLPVTVVSSTKDLADLKRAPERSPHRPILQAGLPANTTAVVGTDVQLHCKVYSDAQPHIQWLKHIERNGSRYSPDGTPYVQILKTGSLNMSDVEVLYLSKVTMEDAGEYTCLAGNSIGFAHQSAWLTVISEEEAADSMDTMETKYTDIIIYVCGFLALIMATIIVVLCRMQVQPRREPFDALPVQKLSKFPLRRQYSVESNSSGKSSASLMRVARLSSSCSPMLAGVLEFELPYDPDWEFPRENLTLGKPLGEGCFGQVVRAEAYGINKDSPDQATTVAVKMLKDDATDKDLADLISEMELMKVMDKHKNIINLLGVCTQDGPLYVLVEYASKGSLREYLRARRPPGMDYTFDVTKVPEEQLTFKDLLSCAYQVARGMEYLASKRYLDLSTPFEQYSPSCEDTSSSCSSDNDSVFTHDALSTEPCLLGYHDVRSRMDINTALR</sequence>
<name>A0A5C6P8U5_9TELE</name>
<evidence type="ECO:0000313" key="31">
    <source>
        <dbReference type="EMBL" id="TWW75291.1"/>
    </source>
</evidence>
<dbReference type="Gene3D" id="2.60.40.10">
    <property type="entry name" value="Immunoglobulins"/>
    <property type="match status" value="2"/>
</dbReference>
<evidence type="ECO:0000256" key="13">
    <source>
        <dbReference type="ARBA" id="ARBA00022777"/>
    </source>
</evidence>
<proteinExistence type="predicted"/>
<feature type="transmembrane region" description="Helical" evidence="27">
    <location>
        <begin position="285"/>
        <end position="305"/>
    </location>
</feature>
<keyword evidence="19" id="KW-0829">Tyrosine-protein kinase</keyword>
<evidence type="ECO:0000256" key="6">
    <source>
        <dbReference type="ARBA" id="ARBA00022553"/>
    </source>
</evidence>
<dbReference type="GO" id="GO:0070857">
    <property type="term" value="P:regulation of bile acid biosynthetic process"/>
    <property type="evidence" value="ECO:0007669"/>
    <property type="project" value="TreeGrafter"/>
</dbReference>
<evidence type="ECO:0000256" key="16">
    <source>
        <dbReference type="ARBA" id="ARBA00022843"/>
    </source>
</evidence>
<dbReference type="GO" id="GO:0005886">
    <property type="term" value="C:plasma membrane"/>
    <property type="evidence" value="ECO:0007669"/>
    <property type="project" value="UniProtKB-SubCell"/>
</dbReference>
<dbReference type="GO" id="GO:0043235">
    <property type="term" value="C:receptor complex"/>
    <property type="evidence" value="ECO:0007669"/>
    <property type="project" value="TreeGrafter"/>
</dbReference>
<reference evidence="31 32" key="1">
    <citation type="submission" date="2019-04" db="EMBL/GenBank/DDBJ databases">
        <title>Chromosome genome assembly for Takifugu flavidus.</title>
        <authorList>
            <person name="Xiao S."/>
        </authorList>
    </citation>
    <scope>NUCLEOTIDE SEQUENCE [LARGE SCALE GENOMIC DNA]</scope>
    <source>
        <strain evidence="31">HTHZ2018</strain>
        <tissue evidence="31">Muscle</tissue>
    </source>
</reference>
<feature type="binding site" evidence="25 26">
    <location>
        <position position="418"/>
    </location>
    <ligand>
        <name>ATP</name>
        <dbReference type="ChEBI" id="CHEBI:30616"/>
    </ligand>
</feature>
<comment type="subcellular location">
    <subcellularLocation>
        <location evidence="3">Cell membrane</location>
        <topology evidence="3">Single-pass type I membrane protein</topology>
    </subcellularLocation>
    <subcellularLocation>
        <location evidence="2">Endoplasmic reticulum</location>
    </subcellularLocation>
    <subcellularLocation>
        <location evidence="1">Endosome</location>
    </subcellularLocation>
</comment>
<keyword evidence="9 28" id="KW-0732">Signal</keyword>
<feature type="chain" id="PRO_5022673482" description="Fibroblast growth factor receptor 4" evidence="28">
    <location>
        <begin position="23"/>
        <end position="580"/>
    </location>
</feature>
<dbReference type="Gene3D" id="6.10.250.1740">
    <property type="match status" value="1"/>
</dbReference>
<dbReference type="Pfam" id="PF07714">
    <property type="entry name" value="PK_Tyr_Ser-Thr"/>
    <property type="match status" value="1"/>
</dbReference>
<dbReference type="InterPro" id="IPR000719">
    <property type="entry name" value="Prot_kinase_dom"/>
</dbReference>
<dbReference type="Gene3D" id="1.10.510.10">
    <property type="entry name" value="Transferase(Phosphotransferase) domain 1"/>
    <property type="match status" value="1"/>
</dbReference>
<feature type="binding site" evidence="25">
    <location>
        <begin position="389"/>
        <end position="396"/>
    </location>
    <ligand>
        <name>ATP</name>
        <dbReference type="ChEBI" id="CHEBI:30616"/>
    </ligand>
</feature>
<dbReference type="Proteomes" id="UP000324091">
    <property type="component" value="Chromosome 14"/>
</dbReference>
<evidence type="ECO:0000256" key="24">
    <source>
        <dbReference type="ARBA" id="ARBA00039655"/>
    </source>
</evidence>
<evidence type="ECO:0000256" key="11">
    <source>
        <dbReference type="ARBA" id="ARBA00022741"/>
    </source>
</evidence>
<keyword evidence="23" id="KW-0393">Immunoglobulin domain</keyword>
<dbReference type="PANTHER" id="PTHR24416:SF343">
    <property type="entry name" value="FIBROBLAST GROWTH FACTOR RECEPTOR 4"/>
    <property type="match status" value="1"/>
</dbReference>
<dbReference type="PROSITE" id="PS50835">
    <property type="entry name" value="IG_LIKE"/>
    <property type="match status" value="2"/>
</dbReference>
<comment type="caution">
    <text evidence="31">The sequence shown here is derived from an EMBL/GenBank/DDBJ whole genome shotgun (WGS) entry which is preliminary data.</text>
</comment>
<organism evidence="31 32">
    <name type="scientific">Takifugu flavidus</name>
    <name type="common">sansaifugu</name>
    <dbReference type="NCBI Taxonomy" id="433684"/>
    <lineage>
        <taxon>Eukaryota</taxon>
        <taxon>Metazoa</taxon>
        <taxon>Chordata</taxon>
        <taxon>Craniata</taxon>
        <taxon>Vertebrata</taxon>
        <taxon>Euteleostomi</taxon>
        <taxon>Actinopterygii</taxon>
        <taxon>Neopterygii</taxon>
        <taxon>Teleostei</taxon>
        <taxon>Neoteleostei</taxon>
        <taxon>Acanthomorphata</taxon>
        <taxon>Eupercaria</taxon>
        <taxon>Tetraodontiformes</taxon>
        <taxon>Tetradontoidea</taxon>
        <taxon>Tetraodontidae</taxon>
        <taxon>Takifugu</taxon>
    </lineage>
</organism>
<dbReference type="GO" id="GO:0017134">
    <property type="term" value="F:fibroblast growth factor binding"/>
    <property type="evidence" value="ECO:0007669"/>
    <property type="project" value="TreeGrafter"/>
</dbReference>
<evidence type="ECO:0000256" key="21">
    <source>
        <dbReference type="ARBA" id="ARBA00023170"/>
    </source>
</evidence>
<dbReference type="PROSITE" id="PS50011">
    <property type="entry name" value="PROTEIN_KINASE_DOM"/>
    <property type="match status" value="1"/>
</dbReference>
<keyword evidence="8 27" id="KW-0812">Transmembrane</keyword>
<keyword evidence="22" id="KW-0325">Glycoprotein</keyword>
<keyword evidence="13" id="KW-0418">Kinase</keyword>
<keyword evidence="32" id="KW-1185">Reference proteome</keyword>
<evidence type="ECO:0000256" key="10">
    <source>
        <dbReference type="ARBA" id="ARBA00022737"/>
    </source>
</evidence>